<dbReference type="RefSeq" id="WP_214622546.1">
    <property type="nucleotide sequence ID" value="NZ_JAHGAW010000004.1"/>
</dbReference>
<dbReference type="InterPro" id="IPR009061">
    <property type="entry name" value="DNA-bd_dom_put_sf"/>
</dbReference>
<dbReference type="GO" id="GO:0003677">
    <property type="term" value="F:DNA binding"/>
    <property type="evidence" value="ECO:0007669"/>
    <property type="project" value="InterPro"/>
</dbReference>
<keyword evidence="3" id="KW-1185">Reference proteome</keyword>
<dbReference type="Proteomes" id="UP001138757">
    <property type="component" value="Unassembled WGS sequence"/>
</dbReference>
<organism evidence="2 3">
    <name type="scientific">Sphingobium nicotianae</name>
    <dbReference type="NCBI Taxonomy" id="2782607"/>
    <lineage>
        <taxon>Bacteria</taxon>
        <taxon>Pseudomonadati</taxon>
        <taxon>Pseudomonadota</taxon>
        <taxon>Alphaproteobacteria</taxon>
        <taxon>Sphingomonadales</taxon>
        <taxon>Sphingomonadaceae</taxon>
        <taxon>Sphingobium</taxon>
    </lineage>
</organism>
<dbReference type="InterPro" id="IPR041657">
    <property type="entry name" value="HTH_17"/>
</dbReference>
<dbReference type="SUPFAM" id="SSF46955">
    <property type="entry name" value="Putative DNA-binding domain"/>
    <property type="match status" value="1"/>
</dbReference>
<dbReference type="Gene3D" id="1.10.238.160">
    <property type="match status" value="1"/>
</dbReference>
<name>A0A9X1DB97_9SPHN</name>
<gene>
    <name evidence="2" type="ORF">KK488_07560</name>
</gene>
<dbReference type="NCBIfam" id="TIGR01764">
    <property type="entry name" value="excise"/>
    <property type="match status" value="1"/>
</dbReference>
<feature type="domain" description="Helix-turn-helix" evidence="1">
    <location>
        <begin position="14"/>
        <end position="62"/>
    </location>
</feature>
<evidence type="ECO:0000313" key="2">
    <source>
        <dbReference type="EMBL" id="MBT2186806.1"/>
    </source>
</evidence>
<dbReference type="AlphaFoldDB" id="A0A9X1DB97"/>
<proteinExistence type="predicted"/>
<dbReference type="Pfam" id="PF12728">
    <property type="entry name" value="HTH_17"/>
    <property type="match status" value="1"/>
</dbReference>
<comment type="caution">
    <text evidence="2">The sequence shown here is derived from an EMBL/GenBank/DDBJ whole genome shotgun (WGS) entry which is preliminary data.</text>
</comment>
<accession>A0A9X1DB97</accession>
<reference evidence="2" key="1">
    <citation type="submission" date="2021-05" db="EMBL/GenBank/DDBJ databases">
        <title>Genome of Sphingobium sp. strain.</title>
        <authorList>
            <person name="Fan R."/>
        </authorList>
    </citation>
    <scope>NUCLEOTIDE SEQUENCE</scope>
    <source>
        <strain evidence="2">H33</strain>
    </source>
</reference>
<sequence length="68" mass="7347">MAHTTGGDSSQPTLLTLSEVCSRYKLSRSILYRLHRSGALKIIKCGRASRIAAADIEAWAASLPTMGR</sequence>
<evidence type="ECO:0000313" key="3">
    <source>
        <dbReference type="Proteomes" id="UP001138757"/>
    </source>
</evidence>
<protein>
    <submittedName>
        <fullName evidence="2">Helix-turn-helix domain-containing protein</fullName>
    </submittedName>
</protein>
<dbReference type="EMBL" id="JAHGAW010000004">
    <property type="protein sequence ID" value="MBT2186806.1"/>
    <property type="molecule type" value="Genomic_DNA"/>
</dbReference>
<evidence type="ECO:0000259" key="1">
    <source>
        <dbReference type="Pfam" id="PF12728"/>
    </source>
</evidence>
<dbReference type="InterPro" id="IPR010093">
    <property type="entry name" value="SinI_DNA-bd"/>
</dbReference>